<name>A0A2K1XPT3_POPTR</name>
<dbReference type="InParanoid" id="A0A2K1XPT3"/>
<organism evidence="1 2">
    <name type="scientific">Populus trichocarpa</name>
    <name type="common">Western balsam poplar</name>
    <name type="synonym">Populus balsamifera subsp. trichocarpa</name>
    <dbReference type="NCBI Taxonomy" id="3694"/>
    <lineage>
        <taxon>Eukaryota</taxon>
        <taxon>Viridiplantae</taxon>
        <taxon>Streptophyta</taxon>
        <taxon>Embryophyta</taxon>
        <taxon>Tracheophyta</taxon>
        <taxon>Spermatophyta</taxon>
        <taxon>Magnoliopsida</taxon>
        <taxon>eudicotyledons</taxon>
        <taxon>Gunneridae</taxon>
        <taxon>Pentapetalae</taxon>
        <taxon>rosids</taxon>
        <taxon>fabids</taxon>
        <taxon>Malpighiales</taxon>
        <taxon>Salicaceae</taxon>
        <taxon>Saliceae</taxon>
        <taxon>Populus</taxon>
    </lineage>
</organism>
<keyword evidence="2" id="KW-1185">Reference proteome</keyword>
<accession>A0A2K1XPT3</accession>
<dbReference type="AlphaFoldDB" id="A0A2K1XPT3"/>
<evidence type="ECO:0000313" key="2">
    <source>
        <dbReference type="Proteomes" id="UP000006729"/>
    </source>
</evidence>
<evidence type="ECO:0000313" key="1">
    <source>
        <dbReference type="EMBL" id="PNT02777.1"/>
    </source>
</evidence>
<dbReference type="Proteomes" id="UP000006729">
    <property type="component" value="Chromosome 14"/>
</dbReference>
<protein>
    <submittedName>
        <fullName evidence="1">Uncharacterized protein</fullName>
    </submittedName>
</protein>
<proteinExistence type="predicted"/>
<gene>
    <name evidence="1" type="ORF">POPTR_014G031400</name>
</gene>
<dbReference type="EMBL" id="CM009303">
    <property type="protein sequence ID" value="PNT02777.1"/>
    <property type="molecule type" value="Genomic_DNA"/>
</dbReference>
<sequence>MLNGKFDEVLETDPFQVSLLWFDGGRAPHRGCGAWSTRKWDHLSAGQHVDTLLAGGHLCILLFVSSSDASFETFQDGSISQDIAVKNFISNVLMIFKSEESKSARGRFSSAQEAWWLWWW</sequence>
<reference evidence="1 2" key="1">
    <citation type="journal article" date="2006" name="Science">
        <title>The genome of black cottonwood, Populus trichocarpa (Torr. &amp; Gray).</title>
        <authorList>
            <person name="Tuskan G.A."/>
            <person name="Difazio S."/>
            <person name="Jansson S."/>
            <person name="Bohlmann J."/>
            <person name="Grigoriev I."/>
            <person name="Hellsten U."/>
            <person name="Putnam N."/>
            <person name="Ralph S."/>
            <person name="Rombauts S."/>
            <person name="Salamov A."/>
            <person name="Schein J."/>
            <person name="Sterck L."/>
            <person name="Aerts A."/>
            <person name="Bhalerao R.R."/>
            <person name="Bhalerao R.P."/>
            <person name="Blaudez D."/>
            <person name="Boerjan W."/>
            <person name="Brun A."/>
            <person name="Brunner A."/>
            <person name="Busov V."/>
            <person name="Campbell M."/>
            <person name="Carlson J."/>
            <person name="Chalot M."/>
            <person name="Chapman J."/>
            <person name="Chen G.L."/>
            <person name="Cooper D."/>
            <person name="Coutinho P.M."/>
            <person name="Couturier J."/>
            <person name="Covert S."/>
            <person name="Cronk Q."/>
            <person name="Cunningham R."/>
            <person name="Davis J."/>
            <person name="Degroeve S."/>
            <person name="Dejardin A."/>
            <person name="Depamphilis C."/>
            <person name="Detter J."/>
            <person name="Dirks B."/>
            <person name="Dubchak I."/>
            <person name="Duplessis S."/>
            <person name="Ehlting J."/>
            <person name="Ellis B."/>
            <person name="Gendler K."/>
            <person name="Goodstein D."/>
            <person name="Gribskov M."/>
            <person name="Grimwood J."/>
            <person name="Groover A."/>
            <person name="Gunter L."/>
            <person name="Hamberger B."/>
            <person name="Heinze B."/>
            <person name="Helariutta Y."/>
            <person name="Henrissat B."/>
            <person name="Holligan D."/>
            <person name="Holt R."/>
            <person name="Huang W."/>
            <person name="Islam-Faridi N."/>
            <person name="Jones S."/>
            <person name="Jones-Rhoades M."/>
            <person name="Jorgensen R."/>
            <person name="Joshi C."/>
            <person name="Kangasjarvi J."/>
            <person name="Karlsson J."/>
            <person name="Kelleher C."/>
            <person name="Kirkpatrick R."/>
            <person name="Kirst M."/>
            <person name="Kohler A."/>
            <person name="Kalluri U."/>
            <person name="Larimer F."/>
            <person name="Leebens-Mack J."/>
            <person name="Leple J.C."/>
            <person name="Locascio P."/>
            <person name="Lou Y."/>
            <person name="Lucas S."/>
            <person name="Martin F."/>
            <person name="Montanini B."/>
            <person name="Napoli C."/>
            <person name="Nelson D.R."/>
            <person name="Nelson C."/>
            <person name="Nieminen K."/>
            <person name="Nilsson O."/>
            <person name="Pereda V."/>
            <person name="Peter G."/>
            <person name="Philippe R."/>
            <person name="Pilate G."/>
            <person name="Poliakov A."/>
            <person name="Razumovskaya J."/>
            <person name="Richardson P."/>
            <person name="Rinaldi C."/>
            <person name="Ritland K."/>
            <person name="Rouze P."/>
            <person name="Ryaboy D."/>
            <person name="Schmutz J."/>
            <person name="Schrader J."/>
            <person name="Segerman B."/>
            <person name="Shin H."/>
            <person name="Siddiqui A."/>
            <person name="Sterky F."/>
            <person name="Terry A."/>
            <person name="Tsai C.J."/>
            <person name="Uberbacher E."/>
            <person name="Unneberg P."/>
            <person name="Vahala J."/>
            <person name="Wall K."/>
            <person name="Wessler S."/>
            <person name="Yang G."/>
            <person name="Yin T."/>
            <person name="Douglas C."/>
            <person name="Marra M."/>
            <person name="Sandberg G."/>
            <person name="Van de Peer Y."/>
            <person name="Rokhsar D."/>
        </authorList>
    </citation>
    <scope>NUCLEOTIDE SEQUENCE [LARGE SCALE GENOMIC DNA]</scope>
    <source>
        <strain evidence="2">cv. Nisqually</strain>
    </source>
</reference>